<dbReference type="CDD" id="cd00167">
    <property type="entry name" value="SANT"/>
    <property type="match status" value="1"/>
</dbReference>
<feature type="compositionally biased region" description="Basic and acidic residues" evidence="1">
    <location>
        <begin position="283"/>
        <end position="294"/>
    </location>
</feature>
<dbReference type="PANTHER" id="PTHR41733:SF1">
    <property type="entry name" value="CHROMOSOME UNDETERMINED SCAFFOLD_30, WHOLE GENOME SHOTGUN SEQUENCE"/>
    <property type="match status" value="1"/>
</dbReference>
<organism evidence="3 4">
    <name type="scientific">Halteria grandinella</name>
    <dbReference type="NCBI Taxonomy" id="5974"/>
    <lineage>
        <taxon>Eukaryota</taxon>
        <taxon>Sar</taxon>
        <taxon>Alveolata</taxon>
        <taxon>Ciliophora</taxon>
        <taxon>Intramacronucleata</taxon>
        <taxon>Spirotrichea</taxon>
        <taxon>Stichotrichia</taxon>
        <taxon>Sporadotrichida</taxon>
        <taxon>Halteriidae</taxon>
        <taxon>Halteria</taxon>
    </lineage>
</organism>
<dbReference type="OrthoDB" id="608866at2759"/>
<evidence type="ECO:0000256" key="1">
    <source>
        <dbReference type="SAM" id="MobiDB-lite"/>
    </source>
</evidence>
<feature type="region of interest" description="Disordered" evidence="1">
    <location>
        <begin position="235"/>
        <end position="327"/>
    </location>
</feature>
<comment type="caution">
    <text evidence="3">The sequence shown here is derived from an EMBL/GenBank/DDBJ whole genome shotgun (WGS) entry which is preliminary data.</text>
</comment>
<dbReference type="SUPFAM" id="SSF46689">
    <property type="entry name" value="Homeodomain-like"/>
    <property type="match status" value="1"/>
</dbReference>
<accession>A0A8J8NNF9</accession>
<sequence length="327" mass="36848">MQKQQHSKSLWNYALSPGWTRQEVEILKIALMKHGVGRWKNIEKSECLPTKTIAQMYLQAQRLVGQQSLAEFMGLHLDLEAIWHRNQAKQGPGVLRKYGCLINTGDGLTQQQAKKMREKNKREFGLSSRFVADLHLPKAKVREWLKVLTIEQIMSERSNFSAAERAHHLTILISALERKLAKLERLQELANLYKPCNLGVVVQRVLGADGIADEQYEYVETRTLEEDTVTFGDLQVPSSMVGTGARTTAASEENGGGETKKKKAVGRSRDNGTSRQEVTSKLNTERAQRKKDLAKIPAIQEGDEEGDYEGGYEDNDDEDLPELTITL</sequence>
<feature type="compositionally biased region" description="Polar residues" evidence="1">
    <location>
        <begin position="236"/>
        <end position="251"/>
    </location>
</feature>
<dbReference type="Pfam" id="PF00249">
    <property type="entry name" value="Myb_DNA-binding"/>
    <property type="match status" value="1"/>
</dbReference>
<dbReference type="PANTHER" id="PTHR41733">
    <property type="entry name" value="UBIQUITIN-ASSOCIATED/TRANSLATION ELONGATION FACTOR EF1B, N-TERMINAL, EUKARYOTE"/>
    <property type="match status" value="1"/>
</dbReference>
<reference evidence="3" key="1">
    <citation type="submission" date="2019-06" db="EMBL/GenBank/DDBJ databases">
        <authorList>
            <person name="Zheng W."/>
        </authorList>
    </citation>
    <scope>NUCLEOTIDE SEQUENCE</scope>
    <source>
        <strain evidence="3">QDHG01</strain>
    </source>
</reference>
<dbReference type="Proteomes" id="UP000785679">
    <property type="component" value="Unassembled WGS sequence"/>
</dbReference>
<evidence type="ECO:0000313" key="3">
    <source>
        <dbReference type="EMBL" id="TNV77336.1"/>
    </source>
</evidence>
<feature type="compositionally biased region" description="Polar residues" evidence="1">
    <location>
        <begin position="273"/>
        <end position="282"/>
    </location>
</feature>
<dbReference type="AlphaFoldDB" id="A0A8J8NNF9"/>
<keyword evidence="4" id="KW-1185">Reference proteome</keyword>
<feature type="compositionally biased region" description="Acidic residues" evidence="1">
    <location>
        <begin position="301"/>
        <end position="321"/>
    </location>
</feature>
<name>A0A8J8NNF9_HALGN</name>
<gene>
    <name evidence="3" type="ORF">FGO68_gene9879</name>
</gene>
<dbReference type="Gene3D" id="1.10.10.60">
    <property type="entry name" value="Homeodomain-like"/>
    <property type="match status" value="1"/>
</dbReference>
<protein>
    <recommendedName>
        <fullName evidence="2">Myb-like domain-containing protein</fullName>
    </recommendedName>
</protein>
<proteinExistence type="predicted"/>
<dbReference type="InterPro" id="IPR009057">
    <property type="entry name" value="Homeodomain-like_sf"/>
</dbReference>
<dbReference type="EMBL" id="RRYP01012087">
    <property type="protein sequence ID" value="TNV77336.1"/>
    <property type="molecule type" value="Genomic_DNA"/>
</dbReference>
<feature type="domain" description="Myb-like" evidence="2">
    <location>
        <begin position="19"/>
        <end position="55"/>
    </location>
</feature>
<evidence type="ECO:0000259" key="2">
    <source>
        <dbReference type="Pfam" id="PF00249"/>
    </source>
</evidence>
<evidence type="ECO:0000313" key="4">
    <source>
        <dbReference type="Proteomes" id="UP000785679"/>
    </source>
</evidence>
<dbReference type="InterPro" id="IPR001005">
    <property type="entry name" value="SANT/Myb"/>
</dbReference>